<evidence type="ECO:0000313" key="1">
    <source>
        <dbReference type="EMBL" id="KAK9680284.1"/>
    </source>
</evidence>
<dbReference type="Proteomes" id="UP001458880">
    <property type="component" value="Unassembled WGS sequence"/>
</dbReference>
<proteinExistence type="predicted"/>
<accession>A0AAW1HUF9</accession>
<dbReference type="EMBL" id="JASPKY010000917">
    <property type="protein sequence ID" value="KAK9680284.1"/>
    <property type="molecule type" value="Genomic_DNA"/>
</dbReference>
<sequence>MASTSAASASTSAAPTTSVTTYMEVMEISRNIDELPQHLQRWGLIPTEESYKCPKCGNSLRLERAPEKPQIRQLMKDTDDVERLTWQSSVAVAQNFLGNHKADNYVELVEEMLVRFKDLGCNMSIKLDYLNSQLITM</sequence>
<dbReference type="PANTHER" id="PTHR46114">
    <property type="entry name" value="APPLE DOMAIN-CONTAINING PROTEIN"/>
    <property type="match status" value="1"/>
</dbReference>
<dbReference type="AlphaFoldDB" id="A0AAW1HUF9"/>
<reference evidence="1 2" key="1">
    <citation type="journal article" date="2024" name="BMC Genomics">
        <title>De novo assembly and annotation of Popillia japonica's genome with initial clues to its potential as an invasive pest.</title>
        <authorList>
            <person name="Cucini C."/>
            <person name="Boschi S."/>
            <person name="Funari R."/>
            <person name="Cardaioli E."/>
            <person name="Iannotti N."/>
            <person name="Marturano G."/>
            <person name="Paoli F."/>
            <person name="Bruttini M."/>
            <person name="Carapelli A."/>
            <person name="Frati F."/>
            <person name="Nardi F."/>
        </authorList>
    </citation>
    <scope>NUCLEOTIDE SEQUENCE [LARGE SCALE GENOMIC DNA]</scope>
    <source>
        <strain evidence="1">DMR45628</strain>
    </source>
</reference>
<name>A0AAW1HUF9_POPJA</name>
<organism evidence="1 2">
    <name type="scientific">Popillia japonica</name>
    <name type="common">Japanese beetle</name>
    <dbReference type="NCBI Taxonomy" id="7064"/>
    <lineage>
        <taxon>Eukaryota</taxon>
        <taxon>Metazoa</taxon>
        <taxon>Ecdysozoa</taxon>
        <taxon>Arthropoda</taxon>
        <taxon>Hexapoda</taxon>
        <taxon>Insecta</taxon>
        <taxon>Pterygota</taxon>
        <taxon>Neoptera</taxon>
        <taxon>Endopterygota</taxon>
        <taxon>Coleoptera</taxon>
        <taxon>Polyphaga</taxon>
        <taxon>Scarabaeiformia</taxon>
        <taxon>Scarabaeidae</taxon>
        <taxon>Rutelinae</taxon>
        <taxon>Popillia</taxon>
    </lineage>
</organism>
<keyword evidence="2" id="KW-1185">Reference proteome</keyword>
<dbReference type="PANTHER" id="PTHR46114:SF1">
    <property type="entry name" value="ZAD DOMAIN-CONTAINING PROTEIN"/>
    <property type="match status" value="1"/>
</dbReference>
<protein>
    <submittedName>
        <fullName evidence="1">Uncharacterized protein</fullName>
    </submittedName>
</protein>
<comment type="caution">
    <text evidence="1">The sequence shown here is derived from an EMBL/GenBank/DDBJ whole genome shotgun (WGS) entry which is preliminary data.</text>
</comment>
<evidence type="ECO:0000313" key="2">
    <source>
        <dbReference type="Proteomes" id="UP001458880"/>
    </source>
</evidence>
<gene>
    <name evidence="1" type="ORF">QE152_g39238</name>
</gene>